<evidence type="ECO:0000313" key="2">
    <source>
        <dbReference type="EMBL" id="HIS92003.1"/>
    </source>
</evidence>
<protein>
    <recommendedName>
        <fullName evidence="1">DUF5722 domain-containing protein</fullName>
    </recommendedName>
</protein>
<dbReference type="InterPro" id="IPR043780">
    <property type="entry name" value="DUF5722"/>
</dbReference>
<comment type="caution">
    <text evidence="2">The sequence shown here is derived from an EMBL/GenBank/DDBJ whole genome shotgun (WGS) entry which is preliminary data.</text>
</comment>
<dbReference type="Proteomes" id="UP000824140">
    <property type="component" value="Unassembled WGS sequence"/>
</dbReference>
<dbReference type="AlphaFoldDB" id="A0A9D1FZH2"/>
<dbReference type="EMBL" id="DVJN01000062">
    <property type="protein sequence ID" value="HIS92003.1"/>
    <property type="molecule type" value="Genomic_DNA"/>
</dbReference>
<reference evidence="2" key="2">
    <citation type="journal article" date="2021" name="PeerJ">
        <title>Extensive microbial diversity within the chicken gut microbiome revealed by metagenomics and culture.</title>
        <authorList>
            <person name="Gilroy R."/>
            <person name="Ravi A."/>
            <person name="Getino M."/>
            <person name="Pursley I."/>
            <person name="Horton D.L."/>
            <person name="Alikhan N.F."/>
            <person name="Baker D."/>
            <person name="Gharbi K."/>
            <person name="Hall N."/>
            <person name="Watson M."/>
            <person name="Adriaenssens E.M."/>
            <person name="Foster-Nyarko E."/>
            <person name="Jarju S."/>
            <person name="Secka A."/>
            <person name="Antonio M."/>
            <person name="Oren A."/>
            <person name="Chaudhuri R.R."/>
            <person name="La Ragione R."/>
            <person name="Hildebrand F."/>
            <person name="Pallen M.J."/>
        </authorList>
    </citation>
    <scope>NUCLEOTIDE SEQUENCE</scope>
    <source>
        <strain evidence="2">13766</strain>
    </source>
</reference>
<accession>A0A9D1FZH2</accession>
<dbReference type="SUPFAM" id="SSF51445">
    <property type="entry name" value="(Trans)glycosidases"/>
    <property type="match status" value="1"/>
</dbReference>
<name>A0A9D1FZH2_9FIRM</name>
<evidence type="ECO:0000313" key="3">
    <source>
        <dbReference type="Proteomes" id="UP000824140"/>
    </source>
</evidence>
<dbReference type="Pfam" id="PF18989">
    <property type="entry name" value="DUF5722"/>
    <property type="match status" value="1"/>
</dbReference>
<organism evidence="2 3">
    <name type="scientific">Candidatus Alectryocaccomicrobium excrementavium</name>
    <dbReference type="NCBI Taxonomy" id="2840668"/>
    <lineage>
        <taxon>Bacteria</taxon>
        <taxon>Bacillati</taxon>
        <taxon>Bacillota</taxon>
        <taxon>Clostridia</taxon>
        <taxon>Candidatus Alectryocaccomicrobium</taxon>
    </lineage>
</organism>
<reference evidence="2" key="1">
    <citation type="submission" date="2020-10" db="EMBL/GenBank/DDBJ databases">
        <authorList>
            <person name="Gilroy R."/>
        </authorList>
    </citation>
    <scope>NUCLEOTIDE SEQUENCE</scope>
    <source>
        <strain evidence="2">13766</strain>
    </source>
</reference>
<sequence length="516" mass="58098">MQIVSIEAGREKIAFRLEGAAGESLILRESAPVVGGKARTLSVHTRAASETIAIDRFVGGHDRLYSRFTVFQGDEALEGAQFVTDFAADVPENRAGYPQPGGIKALHGTPEDKLALGVRQSPVNINLLALMTTVPGENTIAYQHDGREYYFLREPVEALDAHMLECARCGVLVTMILLNAPRLFNSTGERALLEACMHPSFAWGRPEVAISAFDMRTEEGQGYYRAFVEFLAERYTRPDGKYGRAAGAIISNEVDSQYIWGNAGEMPMEEYMAEYTQALRQAWLCGQKHCAHFRVYASLDHHWCGSTNDPHYPLRYYSSRDALENLAALSAREGEFPWHVAFHPYPEDLRWPDFWHDRAPDFTLTTPKITFKNMEVLEAYLSQPHMLYRGAPRRIIFSEQGFNSQSGPMQEMTEKMGEAGYVLAYLKARQMKTVDMFMHHAYTDNLDEFGLNLGIRRYDPAAPDHVGEKKPIYFAVRDMDTPQEAGRVAQARAFIGEALFDFLLHPPLECGERGAS</sequence>
<gene>
    <name evidence="2" type="ORF">IAA84_03195</name>
</gene>
<evidence type="ECO:0000259" key="1">
    <source>
        <dbReference type="Pfam" id="PF18989"/>
    </source>
</evidence>
<proteinExistence type="predicted"/>
<feature type="domain" description="DUF5722" evidence="1">
    <location>
        <begin position="102"/>
        <end position="497"/>
    </location>
</feature>
<dbReference type="InterPro" id="IPR017853">
    <property type="entry name" value="GH"/>
</dbReference>